<feature type="compositionally biased region" description="Basic and acidic residues" evidence="5">
    <location>
        <begin position="442"/>
        <end position="454"/>
    </location>
</feature>
<feature type="compositionally biased region" description="Basic residues" evidence="5">
    <location>
        <begin position="483"/>
        <end position="492"/>
    </location>
</feature>
<evidence type="ECO:0000256" key="3">
    <source>
        <dbReference type="ARBA" id="ARBA00022723"/>
    </source>
</evidence>
<proteinExistence type="inferred from homology"/>
<feature type="region of interest" description="Disordered" evidence="5">
    <location>
        <begin position="396"/>
        <end position="492"/>
    </location>
</feature>
<keyword evidence="9" id="KW-1185">Reference proteome</keyword>
<dbReference type="GO" id="GO:0031499">
    <property type="term" value="C:TRAMP complex"/>
    <property type="evidence" value="ECO:0007669"/>
    <property type="project" value="TreeGrafter"/>
</dbReference>
<accession>A0AAD5Y559</accession>
<dbReference type="InterPro" id="IPR043519">
    <property type="entry name" value="NT_sf"/>
</dbReference>
<evidence type="ECO:0000313" key="9">
    <source>
        <dbReference type="Proteomes" id="UP001210925"/>
    </source>
</evidence>
<reference evidence="8" key="1">
    <citation type="submission" date="2020-05" db="EMBL/GenBank/DDBJ databases">
        <title>Phylogenomic resolution of chytrid fungi.</title>
        <authorList>
            <person name="Stajich J.E."/>
            <person name="Amses K."/>
            <person name="Simmons R."/>
            <person name="Seto K."/>
            <person name="Myers J."/>
            <person name="Bonds A."/>
            <person name="Quandt C.A."/>
            <person name="Barry K."/>
            <person name="Liu P."/>
            <person name="Grigoriev I."/>
            <person name="Longcore J.E."/>
            <person name="James T.Y."/>
        </authorList>
    </citation>
    <scope>NUCLEOTIDE SEQUENCE</scope>
    <source>
        <strain evidence="8">PLAUS21</strain>
    </source>
</reference>
<evidence type="ECO:0000256" key="4">
    <source>
        <dbReference type="ARBA" id="ARBA00022842"/>
    </source>
</evidence>
<dbReference type="GO" id="GO:1990817">
    <property type="term" value="F:poly(A) RNA polymerase activity"/>
    <property type="evidence" value="ECO:0007669"/>
    <property type="project" value="UniProtKB-EC"/>
</dbReference>
<dbReference type="Proteomes" id="UP001210925">
    <property type="component" value="Unassembled WGS sequence"/>
</dbReference>
<dbReference type="Gene3D" id="3.30.460.10">
    <property type="entry name" value="Beta Polymerase, domain 2"/>
    <property type="match status" value="1"/>
</dbReference>
<dbReference type="GO" id="GO:0031123">
    <property type="term" value="P:RNA 3'-end processing"/>
    <property type="evidence" value="ECO:0007669"/>
    <property type="project" value="TreeGrafter"/>
</dbReference>
<evidence type="ECO:0000259" key="6">
    <source>
        <dbReference type="Pfam" id="PF03828"/>
    </source>
</evidence>
<feature type="compositionally biased region" description="Basic residues" evidence="5">
    <location>
        <begin position="431"/>
        <end position="441"/>
    </location>
</feature>
<gene>
    <name evidence="8" type="ORF">HK103_002141</name>
</gene>
<dbReference type="GO" id="GO:0010605">
    <property type="term" value="P:negative regulation of macromolecule metabolic process"/>
    <property type="evidence" value="ECO:0007669"/>
    <property type="project" value="UniProtKB-ARBA"/>
</dbReference>
<dbReference type="PANTHER" id="PTHR23092:SF15">
    <property type="entry name" value="INACTIVE NON-CANONICAL POLY(A) RNA POLYMERASE PROTEIN TRF4-2-RELATED"/>
    <property type="match status" value="1"/>
</dbReference>
<evidence type="ECO:0000256" key="2">
    <source>
        <dbReference type="ARBA" id="ARBA00012388"/>
    </source>
</evidence>
<keyword evidence="3" id="KW-0479">Metal-binding</keyword>
<dbReference type="GO" id="GO:0046872">
    <property type="term" value="F:metal ion binding"/>
    <property type="evidence" value="ECO:0007669"/>
    <property type="project" value="UniProtKB-KW"/>
</dbReference>
<feature type="domain" description="PAP-associated" evidence="6">
    <location>
        <begin position="245"/>
        <end position="305"/>
    </location>
</feature>
<evidence type="ECO:0000256" key="1">
    <source>
        <dbReference type="ARBA" id="ARBA00008593"/>
    </source>
</evidence>
<comment type="caution">
    <text evidence="8">The sequence shown here is derived from an EMBL/GenBank/DDBJ whole genome shotgun (WGS) entry which is preliminary data.</text>
</comment>
<dbReference type="CDD" id="cd05402">
    <property type="entry name" value="NT_PAP_TUTase"/>
    <property type="match status" value="1"/>
</dbReference>
<dbReference type="GO" id="GO:0005730">
    <property type="term" value="C:nucleolus"/>
    <property type="evidence" value="ECO:0007669"/>
    <property type="project" value="TreeGrafter"/>
</dbReference>
<dbReference type="EMBL" id="JADGKB010000017">
    <property type="protein sequence ID" value="KAJ3259587.1"/>
    <property type="molecule type" value="Genomic_DNA"/>
</dbReference>
<keyword evidence="4" id="KW-0460">Magnesium</keyword>
<dbReference type="InterPro" id="IPR002058">
    <property type="entry name" value="PAP_assoc"/>
</dbReference>
<dbReference type="EC" id="2.7.7.19" evidence="2"/>
<sequence>MEDFIKFEFSDEEQSEISKESEFEKSWLDKDYLSVDPLTPLPIPPWVGKRKTYSSDYVKMLNQEIRDYIDYVRPTTAEHQMRIIAVKRLETVVKSVWKNAKVHNFGSFETRLYLPSSSLYTPQCLFDLRNGLEKDGIASRIDVIAKSKVPIVKYVDSFTNYNVDVSFNVGNGVEAAKIVKRSVEDKKIGNTVRMLMLLLKQFLVQRHLNEVFTGGLGSYALLCLITSFLKLHPRVQSGEIDPEENIGVLLIEFFELYGKNFNYANVGIKFQGDRSIYFPREKAAGYSGFGKPSPLQVMDPQDATNDITRGSYNYQVVKNAFGRAFMTLTSMIGAGYERKYTNRRIDGEFADNERYMITMLGSILTISRSVMEHRDFIETRYASYSKGDWSDFGNQNYLNTDKPAEVQKRKRDDSSDSESIHEVDEAEFLHLSKRARNHSARRSNDSKESGELSDFKSSGNYDDEDELISHKRGNSNRGLTLGKTKKSFKINK</sequence>
<comment type="similarity">
    <text evidence="1">Belongs to the DNA polymerase type-B-like family.</text>
</comment>
<organism evidence="8 9">
    <name type="scientific">Boothiomyces macroporosus</name>
    <dbReference type="NCBI Taxonomy" id="261099"/>
    <lineage>
        <taxon>Eukaryota</taxon>
        <taxon>Fungi</taxon>
        <taxon>Fungi incertae sedis</taxon>
        <taxon>Chytridiomycota</taxon>
        <taxon>Chytridiomycota incertae sedis</taxon>
        <taxon>Chytridiomycetes</taxon>
        <taxon>Rhizophydiales</taxon>
        <taxon>Terramycetaceae</taxon>
        <taxon>Boothiomyces</taxon>
    </lineage>
</organism>
<dbReference type="Gene3D" id="1.10.1410.10">
    <property type="match status" value="1"/>
</dbReference>
<name>A0AAD5Y559_9FUNG</name>
<dbReference type="Pfam" id="PF22600">
    <property type="entry name" value="MTPAP-like_central"/>
    <property type="match status" value="1"/>
</dbReference>
<dbReference type="InterPro" id="IPR054708">
    <property type="entry name" value="MTPAP-like_central"/>
</dbReference>
<evidence type="ECO:0000313" key="8">
    <source>
        <dbReference type="EMBL" id="KAJ3259587.1"/>
    </source>
</evidence>
<feature type="domain" description="Poly(A) RNA polymerase mitochondrial-like central palm" evidence="7">
    <location>
        <begin position="61"/>
        <end position="117"/>
    </location>
</feature>
<evidence type="ECO:0000256" key="5">
    <source>
        <dbReference type="SAM" id="MobiDB-lite"/>
    </source>
</evidence>
<dbReference type="GO" id="GO:0043634">
    <property type="term" value="P:polyadenylation-dependent ncRNA catabolic process"/>
    <property type="evidence" value="ECO:0007669"/>
    <property type="project" value="TreeGrafter"/>
</dbReference>
<dbReference type="PANTHER" id="PTHR23092">
    <property type="entry name" value="POLY(A) RNA POLYMERASE"/>
    <property type="match status" value="1"/>
</dbReference>
<dbReference type="SUPFAM" id="SSF81631">
    <property type="entry name" value="PAP/OAS1 substrate-binding domain"/>
    <property type="match status" value="1"/>
</dbReference>
<dbReference type="SUPFAM" id="SSF81301">
    <property type="entry name" value="Nucleotidyltransferase"/>
    <property type="match status" value="1"/>
</dbReference>
<feature type="compositionally biased region" description="Basic and acidic residues" evidence="5">
    <location>
        <begin position="402"/>
        <end position="430"/>
    </location>
</feature>
<dbReference type="InterPro" id="IPR045862">
    <property type="entry name" value="Trf4-like"/>
</dbReference>
<evidence type="ECO:0000259" key="7">
    <source>
        <dbReference type="Pfam" id="PF22600"/>
    </source>
</evidence>
<protein>
    <recommendedName>
        <fullName evidence="2">polynucleotide adenylyltransferase</fullName>
        <ecNumber evidence="2">2.7.7.19</ecNumber>
    </recommendedName>
</protein>
<dbReference type="GO" id="GO:0003729">
    <property type="term" value="F:mRNA binding"/>
    <property type="evidence" value="ECO:0007669"/>
    <property type="project" value="TreeGrafter"/>
</dbReference>
<dbReference type="Pfam" id="PF03828">
    <property type="entry name" value="PAP_assoc"/>
    <property type="match status" value="1"/>
</dbReference>
<dbReference type="AlphaFoldDB" id="A0AAD5Y559"/>